<evidence type="ECO:0008006" key="3">
    <source>
        <dbReference type="Google" id="ProtNLM"/>
    </source>
</evidence>
<organism evidence="1 2">
    <name type="scientific">Liquidambar formosana</name>
    <name type="common">Formosan gum</name>
    <dbReference type="NCBI Taxonomy" id="63359"/>
    <lineage>
        <taxon>Eukaryota</taxon>
        <taxon>Viridiplantae</taxon>
        <taxon>Streptophyta</taxon>
        <taxon>Embryophyta</taxon>
        <taxon>Tracheophyta</taxon>
        <taxon>Spermatophyta</taxon>
        <taxon>Magnoliopsida</taxon>
        <taxon>eudicotyledons</taxon>
        <taxon>Gunneridae</taxon>
        <taxon>Pentapetalae</taxon>
        <taxon>Saxifragales</taxon>
        <taxon>Altingiaceae</taxon>
        <taxon>Liquidambar</taxon>
    </lineage>
</organism>
<dbReference type="EMBL" id="JBBPBK010000286">
    <property type="protein sequence ID" value="KAK9265886.1"/>
    <property type="molecule type" value="Genomic_DNA"/>
</dbReference>
<dbReference type="Proteomes" id="UP001415857">
    <property type="component" value="Unassembled WGS sequence"/>
</dbReference>
<evidence type="ECO:0000313" key="1">
    <source>
        <dbReference type="EMBL" id="KAK9265886.1"/>
    </source>
</evidence>
<gene>
    <name evidence="1" type="ORF">L1049_021593</name>
</gene>
<keyword evidence="2" id="KW-1185">Reference proteome</keyword>
<dbReference type="InterPro" id="IPR006912">
    <property type="entry name" value="Harbinger_derived_prot"/>
</dbReference>
<dbReference type="PANTHER" id="PTHR47150">
    <property type="entry name" value="OS12G0169200 PROTEIN"/>
    <property type="match status" value="1"/>
</dbReference>
<evidence type="ECO:0000313" key="2">
    <source>
        <dbReference type="Proteomes" id="UP001415857"/>
    </source>
</evidence>
<dbReference type="PANTHER" id="PTHR47150:SF6">
    <property type="entry name" value="OS01G0872900 PROTEIN"/>
    <property type="match status" value="1"/>
</dbReference>
<dbReference type="AlphaFoldDB" id="A0AAP0N4S9"/>
<comment type="caution">
    <text evidence="1">The sequence shown here is derived from an EMBL/GenBank/DDBJ whole genome shotgun (WGS) entry which is preliminary data.</text>
</comment>
<dbReference type="Pfam" id="PF04827">
    <property type="entry name" value="Plant_tran"/>
    <property type="match status" value="1"/>
</dbReference>
<proteinExistence type="predicted"/>
<protein>
    <recommendedName>
        <fullName evidence="3">Protein ALP1-like</fullName>
    </recommendedName>
</protein>
<reference evidence="1 2" key="1">
    <citation type="journal article" date="2024" name="Plant J.">
        <title>Genome sequences and population genomics reveal climatic adaptation and genomic divergence between two closely related sweetgum species.</title>
        <authorList>
            <person name="Xu W.Q."/>
            <person name="Ren C.Q."/>
            <person name="Zhang X.Y."/>
            <person name="Comes H.P."/>
            <person name="Liu X.H."/>
            <person name="Li Y.G."/>
            <person name="Kettle C.J."/>
            <person name="Jalonen R."/>
            <person name="Gaisberger H."/>
            <person name="Ma Y.Z."/>
            <person name="Qiu Y.X."/>
        </authorList>
    </citation>
    <scope>NUCLEOTIDE SEQUENCE [LARGE SCALE GENOMIC DNA]</scope>
    <source>
        <strain evidence="1">Hangzhou</strain>
    </source>
</reference>
<accession>A0AAP0N4S9</accession>
<name>A0AAP0N4S9_LIQFO</name>
<sequence>MTATVHILVYGFSTDFCDEYLKIGETTAIESRKCFCDAVIALYEDHSILFDTIIYDRMPPVNYVVNGHQHTLGYYLSDGIYPRWATLMQTIAHLTIRKERLFAKKQEAIRKDVE</sequence>